<dbReference type="InterPro" id="IPR025256">
    <property type="entry name" value="TM7S3/TM198-like_dom"/>
</dbReference>
<comment type="subcellular location">
    <subcellularLocation>
        <location evidence="1">Membrane</location>
        <topology evidence="1">Multi-pass membrane protein</topology>
    </subcellularLocation>
</comment>
<keyword evidence="8" id="KW-1185">Reference proteome</keyword>
<keyword evidence="3 5" id="KW-1133">Transmembrane helix</keyword>
<evidence type="ECO:0000256" key="1">
    <source>
        <dbReference type="ARBA" id="ARBA00004141"/>
    </source>
</evidence>
<evidence type="ECO:0000256" key="4">
    <source>
        <dbReference type="ARBA" id="ARBA00023136"/>
    </source>
</evidence>
<dbReference type="Pfam" id="PF13886">
    <property type="entry name" value="TM7S3_TM198"/>
    <property type="match status" value="1"/>
</dbReference>
<keyword evidence="4 5" id="KW-0472">Membrane</keyword>
<feature type="transmembrane region" description="Helical" evidence="5">
    <location>
        <begin position="185"/>
        <end position="206"/>
    </location>
</feature>
<feature type="transmembrane region" description="Helical" evidence="5">
    <location>
        <begin position="144"/>
        <end position="165"/>
    </location>
</feature>
<sequence length="227" mass="25736">MDLENPNTVRIILIVVGSIMILVSVIYIFLAKKLPRLCTALTGLQAVGGAVFVIMVALPPADPKILTLNSLVYVPLGCSVVGLIFFGYFMELGLYAISFSAFSEIWSQIFFFIHRYDLIHLLIWPSIFIGLIGLYVGHLHKNRMMVICSAYIGSQLFMQGIAFIAQVDYFIKVTDNNAYHFTKRIFWSMFVSSIILTAIGSIFQFNHFTRIDCPRRDVKTPEDYLNI</sequence>
<accession>A0A137NS61</accession>
<gene>
    <name evidence="7" type="ORF">CONCODRAFT_12754</name>
</gene>
<evidence type="ECO:0000256" key="2">
    <source>
        <dbReference type="ARBA" id="ARBA00022692"/>
    </source>
</evidence>
<name>A0A137NS61_CONC2</name>
<evidence type="ECO:0000256" key="3">
    <source>
        <dbReference type="ARBA" id="ARBA00022989"/>
    </source>
</evidence>
<dbReference type="OrthoDB" id="102260at2759"/>
<feature type="domain" description="TM7S3/TM198-like" evidence="6">
    <location>
        <begin position="17"/>
        <end position="205"/>
    </location>
</feature>
<evidence type="ECO:0000313" key="7">
    <source>
        <dbReference type="EMBL" id="KXN65603.1"/>
    </source>
</evidence>
<dbReference type="GO" id="GO:0016020">
    <property type="term" value="C:membrane"/>
    <property type="evidence" value="ECO:0007669"/>
    <property type="project" value="UniProtKB-SubCell"/>
</dbReference>
<feature type="transmembrane region" description="Helical" evidence="5">
    <location>
        <begin position="119"/>
        <end position="137"/>
    </location>
</feature>
<proteinExistence type="predicted"/>
<organism evidence="7 8">
    <name type="scientific">Conidiobolus coronatus (strain ATCC 28846 / CBS 209.66 / NRRL 28638)</name>
    <name type="common">Delacroixia coronata</name>
    <dbReference type="NCBI Taxonomy" id="796925"/>
    <lineage>
        <taxon>Eukaryota</taxon>
        <taxon>Fungi</taxon>
        <taxon>Fungi incertae sedis</taxon>
        <taxon>Zoopagomycota</taxon>
        <taxon>Entomophthoromycotina</taxon>
        <taxon>Entomophthoromycetes</taxon>
        <taxon>Entomophthorales</taxon>
        <taxon>Ancylistaceae</taxon>
        <taxon>Conidiobolus</taxon>
    </lineage>
</organism>
<feature type="transmembrane region" description="Helical" evidence="5">
    <location>
        <begin position="37"/>
        <end position="58"/>
    </location>
</feature>
<dbReference type="AlphaFoldDB" id="A0A137NS61"/>
<evidence type="ECO:0000256" key="5">
    <source>
        <dbReference type="SAM" id="Phobius"/>
    </source>
</evidence>
<evidence type="ECO:0000313" key="8">
    <source>
        <dbReference type="Proteomes" id="UP000070444"/>
    </source>
</evidence>
<feature type="transmembrane region" description="Helical" evidence="5">
    <location>
        <begin position="12"/>
        <end position="30"/>
    </location>
</feature>
<feature type="transmembrane region" description="Helical" evidence="5">
    <location>
        <begin position="70"/>
        <end position="89"/>
    </location>
</feature>
<dbReference type="Proteomes" id="UP000070444">
    <property type="component" value="Unassembled WGS sequence"/>
</dbReference>
<feature type="transmembrane region" description="Helical" evidence="5">
    <location>
        <begin position="94"/>
        <end position="113"/>
    </location>
</feature>
<dbReference type="EMBL" id="KQ964847">
    <property type="protein sequence ID" value="KXN65603.1"/>
    <property type="molecule type" value="Genomic_DNA"/>
</dbReference>
<protein>
    <recommendedName>
        <fullName evidence="6">TM7S3/TM198-like domain-containing protein</fullName>
    </recommendedName>
</protein>
<keyword evidence="2 5" id="KW-0812">Transmembrane</keyword>
<reference evidence="7 8" key="1">
    <citation type="journal article" date="2015" name="Genome Biol. Evol.">
        <title>Phylogenomic analyses indicate that early fungi evolved digesting cell walls of algal ancestors of land plants.</title>
        <authorList>
            <person name="Chang Y."/>
            <person name="Wang S."/>
            <person name="Sekimoto S."/>
            <person name="Aerts A.L."/>
            <person name="Choi C."/>
            <person name="Clum A."/>
            <person name="LaButti K.M."/>
            <person name="Lindquist E.A."/>
            <person name="Yee Ngan C."/>
            <person name="Ohm R.A."/>
            <person name="Salamov A.A."/>
            <person name="Grigoriev I.V."/>
            <person name="Spatafora J.W."/>
            <person name="Berbee M.L."/>
        </authorList>
    </citation>
    <scope>NUCLEOTIDE SEQUENCE [LARGE SCALE GENOMIC DNA]</scope>
    <source>
        <strain evidence="7 8">NRRL 28638</strain>
    </source>
</reference>
<evidence type="ECO:0000259" key="6">
    <source>
        <dbReference type="Pfam" id="PF13886"/>
    </source>
</evidence>